<feature type="transmembrane region" description="Helical" evidence="1">
    <location>
        <begin position="12"/>
        <end position="31"/>
    </location>
</feature>
<dbReference type="AlphaFoldDB" id="Q0RX00"/>
<keyword evidence="2" id="KW-0614">Plasmid</keyword>
<keyword evidence="1" id="KW-1133">Transmembrane helix</keyword>
<feature type="transmembrane region" description="Helical" evidence="1">
    <location>
        <begin position="185"/>
        <end position="204"/>
    </location>
</feature>
<keyword evidence="1" id="KW-0472">Membrane</keyword>
<evidence type="ECO:0000313" key="2">
    <source>
        <dbReference type="EMBL" id="ABH00186.1"/>
    </source>
</evidence>
<gene>
    <name evidence="2" type="ordered locus">RHA1_ro09143</name>
</gene>
<name>Q0RX00_RHOJR</name>
<evidence type="ECO:0000313" key="3">
    <source>
        <dbReference type="Proteomes" id="UP000008710"/>
    </source>
</evidence>
<dbReference type="KEGG" id="rha:RHA1_ro09143"/>
<geneLocation type="plasmid" evidence="2 3">
    <name>pRHL1</name>
</geneLocation>
<dbReference type="EMBL" id="CP000432">
    <property type="protein sequence ID" value="ABH00186.1"/>
    <property type="molecule type" value="Genomic_DNA"/>
</dbReference>
<sequence>MNFDMTANRVVLVAICLGYFVIILITNRGLIAAPRYRLLRSQIKDLRDRACIMIEQAGAEPHARSAYVSILMSLNNLKGSKRHPVLERLGWVFNVPLTKLVADIQRLNALQRRLVHLVPGDELSAYAEPILLKLSALDQDTEQRLRTLLGDATTPATRRIIEGAHKLVHEREEEGLAAELENTRITLWLAIVGLCGIIAVGIALGHEQTMLLGALGGFLAPAVTTLTGKRASSSWGVMVLSPVGGALTAVGGLLLVRFLSDPRINILGSVFLDNSWDAPYTPIALALALLFGFSGRLFSSMAISATAQFDGTNKTGDA</sequence>
<protein>
    <submittedName>
        <fullName evidence="2">Uncharacterized protein</fullName>
    </submittedName>
</protein>
<accession>Q0RX00</accession>
<feature type="transmembrane region" description="Helical" evidence="1">
    <location>
        <begin position="210"/>
        <end position="228"/>
    </location>
</feature>
<feature type="transmembrane region" description="Helical" evidence="1">
    <location>
        <begin position="279"/>
        <end position="298"/>
    </location>
</feature>
<dbReference type="PATRIC" id="fig|101510.16.peg.8419"/>
<proteinExistence type="predicted"/>
<keyword evidence="1" id="KW-0812">Transmembrane</keyword>
<reference evidence="3" key="1">
    <citation type="journal article" date="2006" name="Proc. Natl. Acad. Sci. U.S.A.">
        <title>The complete genome of Rhodococcus sp. RHA1 provides insights into a catabolic powerhouse.</title>
        <authorList>
            <person name="McLeod M.P."/>
            <person name="Warren R.L."/>
            <person name="Hsiao W.W.L."/>
            <person name="Araki N."/>
            <person name="Myhre M."/>
            <person name="Fernandes C."/>
            <person name="Miyazawa D."/>
            <person name="Wong W."/>
            <person name="Lillquist A.L."/>
            <person name="Wang D."/>
            <person name="Dosanjh M."/>
            <person name="Hara H."/>
            <person name="Petrescu A."/>
            <person name="Morin R.D."/>
            <person name="Yang G."/>
            <person name="Stott J.M."/>
            <person name="Schein J.E."/>
            <person name="Shin H."/>
            <person name="Smailus D."/>
            <person name="Siddiqui A.S."/>
            <person name="Marra M.A."/>
            <person name="Jones S.J.M."/>
            <person name="Holt R."/>
            <person name="Brinkman F.S.L."/>
            <person name="Miyauchi K."/>
            <person name="Fukuda M."/>
            <person name="Davies J.E."/>
            <person name="Mohn W.W."/>
            <person name="Eltis L.D."/>
        </authorList>
    </citation>
    <scope>NUCLEOTIDE SEQUENCE [LARGE SCALE GENOMIC DNA]</scope>
    <source>
        <strain evidence="3">RHA1</strain>
    </source>
</reference>
<organism evidence="2 3">
    <name type="scientific">Rhodococcus jostii (strain RHA1)</name>
    <dbReference type="NCBI Taxonomy" id="101510"/>
    <lineage>
        <taxon>Bacteria</taxon>
        <taxon>Bacillati</taxon>
        <taxon>Actinomycetota</taxon>
        <taxon>Actinomycetes</taxon>
        <taxon>Mycobacteriales</taxon>
        <taxon>Nocardiaceae</taxon>
        <taxon>Rhodococcus</taxon>
    </lineage>
</organism>
<evidence type="ECO:0000256" key="1">
    <source>
        <dbReference type="SAM" id="Phobius"/>
    </source>
</evidence>
<feature type="transmembrane region" description="Helical" evidence="1">
    <location>
        <begin position="235"/>
        <end position="259"/>
    </location>
</feature>
<dbReference type="Proteomes" id="UP000008710">
    <property type="component" value="Plasmid pRHL1"/>
</dbReference>
<dbReference type="HOGENOM" id="CLU_873995_0_0_11"/>